<name>A0ABW2TTQ6_9PSEU</name>
<evidence type="ECO:0000256" key="5">
    <source>
        <dbReference type="SAM" id="Phobius"/>
    </source>
</evidence>
<protein>
    <submittedName>
        <fullName evidence="7">ABC transporter ATP-binding protein</fullName>
    </submittedName>
</protein>
<reference evidence="8" key="1">
    <citation type="journal article" date="2019" name="Int. J. Syst. Evol. Microbiol.">
        <title>The Global Catalogue of Microorganisms (GCM) 10K type strain sequencing project: providing services to taxonomists for standard genome sequencing and annotation.</title>
        <authorList>
            <consortium name="The Broad Institute Genomics Platform"/>
            <consortium name="The Broad Institute Genome Sequencing Center for Infectious Disease"/>
            <person name="Wu L."/>
            <person name="Ma J."/>
        </authorList>
    </citation>
    <scope>NUCLEOTIDE SEQUENCE [LARGE SCALE GENOMIC DNA]</scope>
    <source>
        <strain evidence="8">JCM 17695</strain>
    </source>
</reference>
<organism evidence="7 8">
    <name type="scientific">Actinokineospora soli</name>
    <dbReference type="NCBI Taxonomy" id="1048753"/>
    <lineage>
        <taxon>Bacteria</taxon>
        <taxon>Bacillati</taxon>
        <taxon>Actinomycetota</taxon>
        <taxon>Actinomycetes</taxon>
        <taxon>Pseudonocardiales</taxon>
        <taxon>Pseudonocardiaceae</taxon>
        <taxon>Actinokineospora</taxon>
    </lineage>
</organism>
<dbReference type="InterPro" id="IPR003439">
    <property type="entry name" value="ABC_transporter-like_ATP-bd"/>
</dbReference>
<dbReference type="InterPro" id="IPR027417">
    <property type="entry name" value="P-loop_NTPase"/>
</dbReference>
<comment type="subcellular location">
    <subcellularLocation>
        <location evidence="1">Cell membrane</location>
        <topology evidence="1">Multi-pass membrane protein</topology>
    </subcellularLocation>
</comment>
<keyword evidence="8" id="KW-1185">Reference proteome</keyword>
<dbReference type="GO" id="GO:0005524">
    <property type="term" value="F:ATP binding"/>
    <property type="evidence" value="ECO:0007669"/>
    <property type="project" value="UniProtKB-KW"/>
</dbReference>
<feature type="transmembrane region" description="Helical" evidence="5">
    <location>
        <begin position="52"/>
        <end position="70"/>
    </location>
</feature>
<keyword evidence="4 5" id="KW-0472">Membrane</keyword>
<dbReference type="PANTHER" id="PTHR24221">
    <property type="entry name" value="ATP-BINDING CASSETTE SUB-FAMILY B"/>
    <property type="match status" value="1"/>
</dbReference>
<evidence type="ECO:0000256" key="2">
    <source>
        <dbReference type="ARBA" id="ARBA00022692"/>
    </source>
</evidence>
<dbReference type="Proteomes" id="UP001596512">
    <property type="component" value="Unassembled WGS sequence"/>
</dbReference>
<dbReference type="Pfam" id="PF00664">
    <property type="entry name" value="ABC_membrane"/>
    <property type="match status" value="1"/>
</dbReference>
<dbReference type="InterPro" id="IPR039421">
    <property type="entry name" value="Type_1_exporter"/>
</dbReference>
<evidence type="ECO:0000259" key="6">
    <source>
        <dbReference type="PROSITE" id="PS50929"/>
    </source>
</evidence>
<keyword evidence="2 5" id="KW-0812">Transmembrane</keyword>
<keyword evidence="7" id="KW-0547">Nucleotide-binding</keyword>
<feature type="transmembrane region" description="Helical" evidence="5">
    <location>
        <begin position="16"/>
        <end position="37"/>
    </location>
</feature>
<sequence>MTGLWRSVLLPHRGRIALALSAAAVSAGIGLLTPYLVKVAIDDGIVAGDLDVLDTVALVYLLAVAVRFTANRVHGVVLASTAHAVLADLRVRVFGHLQGVALGDEGGGDPGTGVGQRLARVVNDVNSLGKALTESASTLVVSGVTLLGAATTLAVLDWRLAAATLVVVPVLVLLGARHQKASGPAWRGLRAAESTTTATTREVFATARTAQAFGREDEAAALVRSALDAENRAERRTVRLSATFFPAVELAGALVTAVVLGLGGGLVLAGDLEVGVLVAFTLYQRALFGPVMGVSDVFDTLQAARAGAERLRETLATAETTPAPADPVPLTPGPHPVRMRAVGFGYTPDRPVLRGVDLTVPAGTSVALVGPTGAGKSTIAKLALRLHDPDHGSVHIGSMDLRQVDPRSLRRTIGYVPQDFPCSPERSRTTSPTA</sequence>
<dbReference type="Gene3D" id="3.40.50.300">
    <property type="entry name" value="P-loop containing nucleotide triphosphate hydrolases"/>
    <property type="match status" value="1"/>
</dbReference>
<dbReference type="EMBL" id="JBHTEY010000004">
    <property type="protein sequence ID" value="MFC7616176.1"/>
    <property type="molecule type" value="Genomic_DNA"/>
</dbReference>
<feature type="domain" description="ABC transmembrane type-1" evidence="6">
    <location>
        <begin position="17"/>
        <end position="303"/>
    </location>
</feature>
<gene>
    <name evidence="7" type="ORF">ACFQV2_24605</name>
</gene>
<evidence type="ECO:0000313" key="8">
    <source>
        <dbReference type="Proteomes" id="UP001596512"/>
    </source>
</evidence>
<feature type="transmembrane region" description="Helical" evidence="5">
    <location>
        <begin position="160"/>
        <end position="177"/>
    </location>
</feature>
<dbReference type="PANTHER" id="PTHR24221:SF654">
    <property type="entry name" value="ATP-BINDING CASSETTE SUB-FAMILY B MEMBER 6"/>
    <property type="match status" value="1"/>
</dbReference>
<accession>A0ABW2TTQ6</accession>
<keyword evidence="7" id="KW-0067">ATP-binding</keyword>
<proteinExistence type="predicted"/>
<evidence type="ECO:0000256" key="3">
    <source>
        <dbReference type="ARBA" id="ARBA00022989"/>
    </source>
</evidence>
<dbReference type="Gene3D" id="1.20.1560.10">
    <property type="entry name" value="ABC transporter type 1, transmembrane domain"/>
    <property type="match status" value="1"/>
</dbReference>
<dbReference type="InterPro" id="IPR011527">
    <property type="entry name" value="ABC1_TM_dom"/>
</dbReference>
<evidence type="ECO:0000256" key="1">
    <source>
        <dbReference type="ARBA" id="ARBA00004651"/>
    </source>
</evidence>
<dbReference type="SUPFAM" id="SSF90123">
    <property type="entry name" value="ABC transporter transmembrane region"/>
    <property type="match status" value="1"/>
</dbReference>
<feature type="transmembrane region" description="Helical" evidence="5">
    <location>
        <begin position="240"/>
        <end position="260"/>
    </location>
</feature>
<evidence type="ECO:0000256" key="4">
    <source>
        <dbReference type="ARBA" id="ARBA00023136"/>
    </source>
</evidence>
<dbReference type="SUPFAM" id="SSF52540">
    <property type="entry name" value="P-loop containing nucleoside triphosphate hydrolases"/>
    <property type="match status" value="1"/>
</dbReference>
<dbReference type="PROSITE" id="PS50929">
    <property type="entry name" value="ABC_TM1F"/>
    <property type="match status" value="1"/>
</dbReference>
<comment type="caution">
    <text evidence="7">The sequence shown here is derived from an EMBL/GenBank/DDBJ whole genome shotgun (WGS) entry which is preliminary data.</text>
</comment>
<evidence type="ECO:0000313" key="7">
    <source>
        <dbReference type="EMBL" id="MFC7616176.1"/>
    </source>
</evidence>
<dbReference type="Pfam" id="PF00005">
    <property type="entry name" value="ABC_tran"/>
    <property type="match status" value="1"/>
</dbReference>
<keyword evidence="3 5" id="KW-1133">Transmembrane helix</keyword>
<dbReference type="InterPro" id="IPR036640">
    <property type="entry name" value="ABC1_TM_sf"/>
</dbReference>